<gene>
    <name evidence="1" type="ORF">UFOVP1290_499</name>
</gene>
<dbReference type="EMBL" id="LR797252">
    <property type="protein sequence ID" value="CAB4196979.1"/>
    <property type="molecule type" value="Genomic_DNA"/>
</dbReference>
<dbReference type="InterPro" id="IPR011989">
    <property type="entry name" value="ARM-like"/>
</dbReference>
<reference evidence="1" key="1">
    <citation type="submission" date="2020-05" db="EMBL/GenBank/DDBJ databases">
        <authorList>
            <person name="Chiriac C."/>
            <person name="Salcher M."/>
            <person name="Ghai R."/>
            <person name="Kavagutti S V."/>
        </authorList>
    </citation>
    <scope>NUCLEOTIDE SEQUENCE</scope>
</reference>
<accession>A0A6J5RIZ8</accession>
<dbReference type="Gene3D" id="1.25.10.10">
    <property type="entry name" value="Leucine-rich Repeat Variant"/>
    <property type="match status" value="1"/>
</dbReference>
<protein>
    <submittedName>
        <fullName evidence="1">Uncharacterized protein</fullName>
    </submittedName>
</protein>
<dbReference type="InterPro" id="IPR016024">
    <property type="entry name" value="ARM-type_fold"/>
</dbReference>
<evidence type="ECO:0000313" key="1">
    <source>
        <dbReference type="EMBL" id="CAB4196979.1"/>
    </source>
</evidence>
<sequence>MIYSDLQLKNLAHENPKELAKILTSANNDARMLTYGAEILGEEVTDENIVVPVLRQLLGHNHALVREGAMIGLSSFFYNKQIPKDILDKLKVMSTNDPQPNNRKFAKDLILSIKI</sequence>
<proteinExistence type="predicted"/>
<name>A0A6J5RIZ8_9CAUD</name>
<organism evidence="1">
    <name type="scientific">uncultured Caudovirales phage</name>
    <dbReference type="NCBI Taxonomy" id="2100421"/>
    <lineage>
        <taxon>Viruses</taxon>
        <taxon>Duplodnaviria</taxon>
        <taxon>Heunggongvirae</taxon>
        <taxon>Uroviricota</taxon>
        <taxon>Caudoviricetes</taxon>
        <taxon>Peduoviridae</taxon>
        <taxon>Maltschvirus</taxon>
        <taxon>Maltschvirus maltsch</taxon>
    </lineage>
</organism>
<dbReference type="SUPFAM" id="SSF48371">
    <property type="entry name" value="ARM repeat"/>
    <property type="match status" value="1"/>
</dbReference>